<reference evidence="2 3" key="1">
    <citation type="journal article" date="2018" name="Nat. Ecol. Evol.">
        <title>Shark genomes provide insights into elasmobranch evolution and the origin of vertebrates.</title>
        <authorList>
            <person name="Hara Y"/>
            <person name="Yamaguchi K"/>
            <person name="Onimaru K"/>
            <person name="Kadota M"/>
            <person name="Koyanagi M"/>
            <person name="Keeley SD"/>
            <person name="Tatsumi K"/>
            <person name="Tanaka K"/>
            <person name="Motone F"/>
            <person name="Kageyama Y"/>
            <person name="Nozu R"/>
            <person name="Adachi N"/>
            <person name="Nishimura O"/>
            <person name="Nakagawa R"/>
            <person name="Tanegashima C"/>
            <person name="Kiyatake I"/>
            <person name="Matsumoto R"/>
            <person name="Murakumo K"/>
            <person name="Nishida K"/>
            <person name="Terakita A"/>
            <person name="Kuratani S"/>
            <person name="Sato K"/>
            <person name="Hyodo S Kuraku.S."/>
        </authorList>
    </citation>
    <scope>NUCLEOTIDE SEQUENCE [LARGE SCALE GENOMIC DNA]</scope>
</reference>
<dbReference type="EMBL" id="BFAA01002993">
    <property type="protein sequence ID" value="GCB67130.1"/>
    <property type="molecule type" value="Genomic_DNA"/>
</dbReference>
<evidence type="ECO:0000313" key="3">
    <source>
        <dbReference type="Proteomes" id="UP000288216"/>
    </source>
</evidence>
<comment type="caution">
    <text evidence="2">The sequence shown here is derived from an EMBL/GenBank/DDBJ whole genome shotgun (WGS) entry which is preliminary data.</text>
</comment>
<feature type="compositionally biased region" description="Basic and acidic residues" evidence="1">
    <location>
        <begin position="47"/>
        <end position="67"/>
    </location>
</feature>
<accession>A0A401P206</accession>
<sequence length="225" mass="25508">MIEKATTYETAVENLQKRFVKLINEEFELDVASGVYWRMWKIKHKGLKDSDSEDDKPQEVSKSKDPLLPEEATSSVSQLATKVQGASLKGWKEVTSLFNKDDEHKLLTDSEPKWTTVKLKEEVKMEKKSSFWDSLGIKQNSASKIPTEDESWDPQVMAENPCSSLTDTNAWPDWTSETSGSSKYTSLDNEANTSGSKWSIMTAGKLPGMRRRSKGNLTECWEELE</sequence>
<feature type="region of interest" description="Disordered" evidence="1">
    <location>
        <begin position="142"/>
        <end position="200"/>
    </location>
</feature>
<dbReference type="STRING" id="75743.A0A401P206"/>
<feature type="compositionally biased region" description="Polar residues" evidence="1">
    <location>
        <begin position="161"/>
        <end position="199"/>
    </location>
</feature>
<name>A0A401P206_SCYTO</name>
<dbReference type="Proteomes" id="UP000288216">
    <property type="component" value="Unassembled WGS sequence"/>
</dbReference>
<dbReference type="PANTHER" id="PTHR35663">
    <property type="entry name" value="TESTIS DEVELOPMENT-RELATED PROTEIN-RELATED"/>
    <property type="match status" value="1"/>
</dbReference>
<evidence type="ECO:0000313" key="2">
    <source>
        <dbReference type="EMBL" id="GCB67130.1"/>
    </source>
</evidence>
<protein>
    <submittedName>
        <fullName evidence="2">Uncharacterized protein</fullName>
    </submittedName>
</protein>
<organism evidence="2 3">
    <name type="scientific">Scyliorhinus torazame</name>
    <name type="common">Cloudy catshark</name>
    <name type="synonym">Catulus torazame</name>
    <dbReference type="NCBI Taxonomy" id="75743"/>
    <lineage>
        <taxon>Eukaryota</taxon>
        <taxon>Metazoa</taxon>
        <taxon>Chordata</taxon>
        <taxon>Craniata</taxon>
        <taxon>Vertebrata</taxon>
        <taxon>Chondrichthyes</taxon>
        <taxon>Elasmobranchii</taxon>
        <taxon>Galeomorphii</taxon>
        <taxon>Galeoidea</taxon>
        <taxon>Carcharhiniformes</taxon>
        <taxon>Scyliorhinidae</taxon>
        <taxon>Scyliorhinus</taxon>
    </lineage>
</organism>
<proteinExistence type="predicted"/>
<dbReference type="AlphaFoldDB" id="A0A401P206"/>
<dbReference type="GO" id="GO:0005829">
    <property type="term" value="C:cytosol"/>
    <property type="evidence" value="ECO:0007669"/>
    <property type="project" value="TreeGrafter"/>
</dbReference>
<feature type="region of interest" description="Disordered" evidence="1">
    <location>
        <begin position="47"/>
        <end position="79"/>
    </location>
</feature>
<dbReference type="GO" id="GO:0005634">
    <property type="term" value="C:nucleus"/>
    <property type="evidence" value="ECO:0007669"/>
    <property type="project" value="TreeGrafter"/>
</dbReference>
<dbReference type="OrthoDB" id="9634112at2759"/>
<dbReference type="InterPro" id="IPR031399">
    <property type="entry name" value="TDRP"/>
</dbReference>
<keyword evidence="3" id="KW-1185">Reference proteome</keyword>
<dbReference type="PANTHER" id="PTHR35663:SF1">
    <property type="entry name" value="TESTIS DEVELOPMENT-RELATED PROTEIN"/>
    <property type="match status" value="1"/>
</dbReference>
<dbReference type="Pfam" id="PF15683">
    <property type="entry name" value="TDRP"/>
    <property type="match status" value="1"/>
</dbReference>
<gene>
    <name evidence="2" type="ORF">scyTo_0007997</name>
</gene>
<dbReference type="GO" id="GO:0007283">
    <property type="term" value="P:spermatogenesis"/>
    <property type="evidence" value="ECO:0007669"/>
    <property type="project" value="InterPro"/>
</dbReference>
<evidence type="ECO:0000256" key="1">
    <source>
        <dbReference type="SAM" id="MobiDB-lite"/>
    </source>
</evidence>